<evidence type="ECO:0000256" key="6">
    <source>
        <dbReference type="RuleBase" id="RU366052"/>
    </source>
</evidence>
<keyword evidence="3 5" id="KW-0963">Cytoplasm</keyword>
<dbReference type="SUPFAM" id="SSF64356">
    <property type="entry name" value="SNARE-like"/>
    <property type="match status" value="1"/>
</dbReference>
<keyword evidence="8" id="KW-1185">Reference proteome</keyword>
<proteinExistence type="inferred from homology"/>
<keyword evidence="5" id="KW-0931">ER-Golgi transport</keyword>
<keyword evidence="2 5" id="KW-0813">Transport</keyword>
<reference evidence="7" key="1">
    <citation type="submission" date="2016-04" db="EMBL/GenBank/DDBJ databases">
        <authorList>
            <person name="Evans L.H."/>
            <person name="Alamgir A."/>
            <person name="Owens N."/>
            <person name="Weber N.D."/>
            <person name="Virtaneva K."/>
            <person name="Barbian K."/>
            <person name="Babar A."/>
            <person name="Rosenke K."/>
        </authorList>
    </citation>
    <scope>NUCLEOTIDE SEQUENCE [LARGE SCALE GENOMIC DNA]</scope>
    <source>
        <strain evidence="7">CBS 101.48</strain>
    </source>
</reference>
<dbReference type="PANTHER" id="PTHR10121">
    <property type="entry name" value="COATOMER SUBUNIT DELTA"/>
    <property type="match status" value="1"/>
</dbReference>
<keyword evidence="5" id="KW-0333">Golgi apparatus</keyword>
<evidence type="ECO:0000256" key="1">
    <source>
        <dbReference type="ARBA" id="ARBA00010516"/>
    </source>
</evidence>
<evidence type="ECO:0000256" key="3">
    <source>
        <dbReference type="ARBA" id="ARBA00022490"/>
    </source>
</evidence>
<name>A0A168LGE7_ABSGL</name>
<gene>
    <name evidence="7" type="primary">ABSGL_02152.1 scaffold 2596</name>
</gene>
<dbReference type="AlphaFoldDB" id="A0A168LGE7"/>
<evidence type="ECO:0000313" key="8">
    <source>
        <dbReference type="Proteomes" id="UP000078561"/>
    </source>
</evidence>
<comment type="subunit">
    <text evidence="5">Oligomeric complex that consists of at least the alpha, beta, beta', gamma, delta, epsilon and zeta subunits.</text>
</comment>
<dbReference type="PANTHER" id="PTHR10121:SF0">
    <property type="entry name" value="COATOMER SUBUNIT DELTA"/>
    <property type="match status" value="1"/>
</dbReference>
<evidence type="ECO:0000313" key="7">
    <source>
        <dbReference type="EMBL" id="SAL96736.1"/>
    </source>
</evidence>
<organism evidence="7">
    <name type="scientific">Absidia glauca</name>
    <name type="common">Pin mould</name>
    <dbReference type="NCBI Taxonomy" id="4829"/>
    <lineage>
        <taxon>Eukaryota</taxon>
        <taxon>Fungi</taxon>
        <taxon>Fungi incertae sedis</taxon>
        <taxon>Mucoromycota</taxon>
        <taxon>Mucoromycotina</taxon>
        <taxon>Mucoromycetes</taxon>
        <taxon>Mucorales</taxon>
        <taxon>Cunninghamellaceae</taxon>
        <taxon>Absidia</taxon>
    </lineage>
</organism>
<dbReference type="InterPro" id="IPR027059">
    <property type="entry name" value="Coatomer_dsu"/>
</dbReference>
<evidence type="ECO:0000256" key="2">
    <source>
        <dbReference type="ARBA" id="ARBA00022448"/>
    </source>
</evidence>
<sequence>MSIDTHSSLPLKAHSLSCTSRTFYKILIPLHLFARVVTDLCRSCDERDILNSFSELLLAFNKIISEGYQETVNLPQAKSNVKCHEEKLQEAIAKNKERAKQFDL</sequence>
<comment type="similarity">
    <text evidence="1 5">Belongs to the adaptor complexes medium subunit family. Delta-COP subfamily.</text>
</comment>
<dbReference type="GO" id="GO:0030126">
    <property type="term" value="C:COPI vesicle coat"/>
    <property type="evidence" value="ECO:0007669"/>
    <property type="project" value="UniProtKB-UniRule"/>
</dbReference>
<evidence type="ECO:0000256" key="4">
    <source>
        <dbReference type="ARBA" id="ARBA00022927"/>
    </source>
</evidence>
<dbReference type="GO" id="GO:0015031">
    <property type="term" value="P:protein transport"/>
    <property type="evidence" value="ECO:0007669"/>
    <property type="project" value="UniProtKB-KW"/>
</dbReference>
<dbReference type="EMBL" id="LT551165">
    <property type="protein sequence ID" value="SAL96736.1"/>
    <property type="molecule type" value="Genomic_DNA"/>
</dbReference>
<keyword evidence="5" id="KW-0968">Cytoplasmic vesicle</keyword>
<dbReference type="GO" id="GO:0000139">
    <property type="term" value="C:Golgi membrane"/>
    <property type="evidence" value="ECO:0007669"/>
    <property type="project" value="UniProtKB-SubCell"/>
</dbReference>
<comment type="function">
    <text evidence="5">The coatomer is a cytosolic protein complex that binds to dilysine motifs and reversibly associates with Golgi non-clathrin-coated vesicles, which further mediate biosynthetic protein transport from the ER, via the Golgi up to the trans Golgi network. Coatomer complex is required for budding from Golgi membranes, and is essential for the retrograde Golgi-to-ER transport of dilysine-tagged proteins.</text>
</comment>
<dbReference type="Proteomes" id="UP000078561">
    <property type="component" value="Unassembled WGS sequence"/>
</dbReference>
<dbReference type="OrthoDB" id="10266042at2759"/>
<dbReference type="InterPro" id="IPR011012">
    <property type="entry name" value="Longin-like_dom_sf"/>
</dbReference>
<dbReference type="GO" id="GO:0006888">
    <property type="term" value="P:endoplasmic reticulum to Golgi vesicle-mediated transport"/>
    <property type="evidence" value="ECO:0007669"/>
    <property type="project" value="TreeGrafter"/>
</dbReference>
<keyword evidence="5" id="KW-0472">Membrane</keyword>
<accession>A0A168LGE7</accession>
<dbReference type="InParanoid" id="A0A168LGE7"/>
<evidence type="ECO:0000256" key="5">
    <source>
        <dbReference type="RuleBase" id="RU364018"/>
    </source>
</evidence>
<dbReference type="STRING" id="4829.A0A168LGE7"/>
<comment type="subcellular location">
    <subcellularLocation>
        <location evidence="5 6">Cytoplasm</location>
    </subcellularLocation>
    <subcellularLocation>
        <location evidence="5 6">Cytoplasmic vesicle</location>
        <location evidence="5 6">COPI-coated vesicle membrane</location>
        <topology evidence="5 6">Peripheral membrane protein</topology>
        <orientation evidence="5 6">Cytoplasmic side</orientation>
    </subcellularLocation>
    <subcellularLocation>
        <location evidence="5 6">Golgi apparatus membrane</location>
        <topology evidence="5 6">Peripheral membrane protein</topology>
        <orientation evidence="5 6">Cytoplasmic side</orientation>
    </subcellularLocation>
</comment>
<keyword evidence="4 5" id="KW-0653">Protein transport</keyword>
<protein>
    <recommendedName>
        <fullName evidence="5">Coatomer subunit delta</fullName>
    </recommendedName>
</protein>
<dbReference type="GO" id="GO:0051645">
    <property type="term" value="P:Golgi localization"/>
    <property type="evidence" value="ECO:0007669"/>
    <property type="project" value="TreeGrafter"/>
</dbReference>
<dbReference type="GO" id="GO:0006890">
    <property type="term" value="P:retrograde vesicle-mediated transport, Golgi to endoplasmic reticulum"/>
    <property type="evidence" value="ECO:0007669"/>
    <property type="project" value="UniProtKB-UniRule"/>
</dbReference>